<dbReference type="PANTHER" id="PTHR11963:SF23">
    <property type="entry name" value="CYTOSOL AMINOPEPTIDASE"/>
    <property type="match status" value="1"/>
</dbReference>
<feature type="binding site" evidence="9">
    <location>
        <position position="271"/>
    </location>
    <ligand>
        <name>Mn(2+)</name>
        <dbReference type="ChEBI" id="CHEBI:29035"/>
        <label>1</label>
    </ligand>
</feature>
<dbReference type="CDD" id="cd00433">
    <property type="entry name" value="Peptidase_M17"/>
    <property type="match status" value="1"/>
</dbReference>
<dbReference type="SUPFAM" id="SSF52949">
    <property type="entry name" value="Macro domain-like"/>
    <property type="match status" value="1"/>
</dbReference>
<dbReference type="Gene3D" id="3.40.630.10">
    <property type="entry name" value="Zn peptidases"/>
    <property type="match status" value="1"/>
</dbReference>
<dbReference type="eggNOG" id="COG0260">
    <property type="taxonomic scope" value="Bacteria"/>
</dbReference>
<reference evidence="11 12" key="1">
    <citation type="submission" date="2017-01" db="EMBL/GenBank/DDBJ databases">
        <authorList>
            <person name="Mah S.A."/>
            <person name="Swanson W.J."/>
            <person name="Moy G.W."/>
            <person name="Vacquier V.D."/>
        </authorList>
    </citation>
    <scope>NUCLEOTIDE SEQUENCE [LARGE SCALE GENOMIC DNA]</scope>
    <source>
        <strain evidence="11 12">DSM 7027</strain>
    </source>
</reference>
<dbReference type="SUPFAM" id="SSF53187">
    <property type="entry name" value="Zn-dependent exopeptidases"/>
    <property type="match status" value="1"/>
</dbReference>
<feature type="binding site" evidence="9">
    <location>
        <position position="348"/>
    </location>
    <ligand>
        <name>Mn(2+)</name>
        <dbReference type="ChEBI" id="CHEBI:29035"/>
        <label>1</label>
    </ligand>
</feature>
<gene>
    <name evidence="9" type="primary">pepA</name>
    <name evidence="11" type="ORF">SAMN05421647_10656</name>
</gene>
<feature type="binding site" evidence="9">
    <location>
        <position position="350"/>
    </location>
    <ligand>
        <name>Mn(2+)</name>
        <dbReference type="ChEBI" id="CHEBI:29035"/>
        <label>1</label>
    </ligand>
</feature>
<keyword evidence="9" id="KW-0963">Cytoplasm</keyword>
<evidence type="ECO:0000256" key="8">
    <source>
        <dbReference type="ARBA" id="ARBA00023211"/>
    </source>
</evidence>
<dbReference type="Gene3D" id="3.40.220.10">
    <property type="entry name" value="Leucine Aminopeptidase, subunit E, domain 1"/>
    <property type="match status" value="1"/>
</dbReference>
<evidence type="ECO:0000256" key="3">
    <source>
        <dbReference type="ARBA" id="ARBA00009528"/>
    </source>
</evidence>
<evidence type="ECO:0000259" key="10">
    <source>
        <dbReference type="PROSITE" id="PS00631"/>
    </source>
</evidence>
<dbReference type="InterPro" id="IPR023042">
    <property type="entry name" value="Peptidase_M17_leu_NH2_pept"/>
</dbReference>
<evidence type="ECO:0000256" key="5">
    <source>
        <dbReference type="ARBA" id="ARBA00022670"/>
    </source>
</evidence>
<feature type="domain" description="Cytosol aminopeptidase" evidence="10">
    <location>
        <begin position="346"/>
        <end position="353"/>
    </location>
</feature>
<feature type="binding site" evidence="9">
    <location>
        <position position="266"/>
    </location>
    <ligand>
        <name>Mn(2+)</name>
        <dbReference type="ChEBI" id="CHEBI:29035"/>
        <label>2</label>
    </ligand>
</feature>
<comment type="cofactor">
    <cofactor evidence="9">
        <name>Mn(2+)</name>
        <dbReference type="ChEBI" id="CHEBI:29035"/>
    </cofactor>
    <text evidence="9">Binds 2 manganese ions per subunit.</text>
</comment>
<dbReference type="PANTHER" id="PTHR11963">
    <property type="entry name" value="LEUCINE AMINOPEPTIDASE-RELATED"/>
    <property type="match status" value="1"/>
</dbReference>
<dbReference type="GO" id="GO:0005737">
    <property type="term" value="C:cytoplasm"/>
    <property type="evidence" value="ECO:0007669"/>
    <property type="project" value="UniProtKB-SubCell"/>
</dbReference>
<name>A0A1N6TW09_9GAMM</name>
<dbReference type="Pfam" id="PF00883">
    <property type="entry name" value="Peptidase_M17"/>
    <property type="match status" value="1"/>
</dbReference>
<dbReference type="InterPro" id="IPR011356">
    <property type="entry name" value="Leucine_aapep/pepB"/>
</dbReference>
<evidence type="ECO:0000256" key="6">
    <source>
        <dbReference type="ARBA" id="ARBA00022723"/>
    </source>
</evidence>
<comment type="catalytic activity">
    <reaction evidence="2 9">
        <text>Release of an N-terminal amino acid, preferentially leucine, but not glutamic or aspartic acids.</text>
        <dbReference type="EC" id="3.4.11.10"/>
    </reaction>
</comment>
<dbReference type="AlphaFoldDB" id="A0A1N6TW09"/>
<dbReference type="EMBL" id="FTMN01000006">
    <property type="protein sequence ID" value="SIQ57457.1"/>
    <property type="molecule type" value="Genomic_DNA"/>
</dbReference>
<evidence type="ECO:0000256" key="4">
    <source>
        <dbReference type="ARBA" id="ARBA00022438"/>
    </source>
</evidence>
<keyword evidence="8 9" id="KW-0464">Manganese</keyword>
<keyword evidence="7 9" id="KW-0378">Hydrolase</keyword>
<dbReference type="HAMAP" id="MF_00181">
    <property type="entry name" value="Cytosol_peptidase_M17"/>
    <property type="match status" value="1"/>
</dbReference>
<feature type="binding site" evidence="9">
    <location>
        <position position="289"/>
    </location>
    <ligand>
        <name>Mn(2+)</name>
        <dbReference type="ChEBI" id="CHEBI:29035"/>
        <label>2</label>
    </ligand>
</feature>
<evidence type="ECO:0000313" key="11">
    <source>
        <dbReference type="EMBL" id="SIQ57457.1"/>
    </source>
</evidence>
<protein>
    <recommendedName>
        <fullName evidence="9">Probable cytosol aminopeptidase</fullName>
        <ecNumber evidence="9">3.4.11.1</ecNumber>
    </recommendedName>
    <alternativeName>
        <fullName evidence="9">Leucine aminopeptidase</fullName>
        <shortName evidence="9">LAP</shortName>
        <ecNumber evidence="9">3.4.11.10</ecNumber>
    </alternativeName>
    <alternativeName>
        <fullName evidence="9">Leucyl aminopeptidase</fullName>
    </alternativeName>
</protein>
<feature type="active site" evidence="9">
    <location>
        <position position="352"/>
    </location>
</feature>
<feature type="active site" evidence="9">
    <location>
        <position position="278"/>
    </location>
</feature>
<comment type="function">
    <text evidence="9">Presumably involved in the processing and regular turnover of intracellular proteins. Catalyzes the removal of unsubstituted N-terminal amino acids from various peptides.</text>
</comment>
<dbReference type="PROSITE" id="PS00631">
    <property type="entry name" value="CYTOSOL_AP"/>
    <property type="match status" value="1"/>
</dbReference>
<dbReference type="EC" id="3.4.11.1" evidence="9"/>
<dbReference type="FunFam" id="3.40.630.10:FF:000004">
    <property type="entry name" value="Probable cytosol aminopeptidase"/>
    <property type="match status" value="1"/>
</dbReference>
<organism evidence="11 12">
    <name type="scientific">Marinobacterium stanieri</name>
    <dbReference type="NCBI Taxonomy" id="49186"/>
    <lineage>
        <taxon>Bacteria</taxon>
        <taxon>Pseudomonadati</taxon>
        <taxon>Pseudomonadota</taxon>
        <taxon>Gammaproteobacteria</taxon>
        <taxon>Oceanospirillales</taxon>
        <taxon>Oceanospirillaceae</taxon>
        <taxon>Marinobacterium</taxon>
    </lineage>
</organism>
<feature type="binding site" evidence="9">
    <location>
        <position position="350"/>
    </location>
    <ligand>
        <name>Mn(2+)</name>
        <dbReference type="ChEBI" id="CHEBI:29035"/>
        <label>2</label>
    </ligand>
</feature>
<evidence type="ECO:0000256" key="9">
    <source>
        <dbReference type="HAMAP-Rule" id="MF_00181"/>
    </source>
</evidence>
<keyword evidence="5 9" id="KW-0645">Protease</keyword>
<keyword evidence="4 9" id="KW-0031">Aminopeptidase</keyword>
<evidence type="ECO:0000256" key="2">
    <source>
        <dbReference type="ARBA" id="ARBA00000967"/>
    </source>
</evidence>
<dbReference type="NCBIfam" id="NF002073">
    <property type="entry name" value="PRK00913.1-2"/>
    <property type="match status" value="1"/>
</dbReference>
<dbReference type="InterPro" id="IPR008283">
    <property type="entry name" value="Peptidase_M17_N"/>
</dbReference>
<dbReference type="STRING" id="49186.SAMN05421647_10656"/>
<dbReference type="NCBIfam" id="NF002074">
    <property type="entry name" value="PRK00913.1-4"/>
    <property type="match status" value="1"/>
</dbReference>
<comment type="similarity">
    <text evidence="3 9">Belongs to the peptidase M17 family.</text>
</comment>
<dbReference type="Pfam" id="PF02789">
    <property type="entry name" value="Peptidase_M17_N"/>
    <property type="match status" value="1"/>
</dbReference>
<dbReference type="GO" id="GO:0070006">
    <property type="term" value="F:metalloaminopeptidase activity"/>
    <property type="evidence" value="ECO:0007669"/>
    <property type="project" value="InterPro"/>
</dbReference>
<evidence type="ECO:0000256" key="7">
    <source>
        <dbReference type="ARBA" id="ARBA00022801"/>
    </source>
</evidence>
<dbReference type="PRINTS" id="PR00481">
    <property type="entry name" value="LAMNOPPTDASE"/>
</dbReference>
<sequence>MDFEIINGSVTALETECLVVALEAEGVLCPSAAAVDQAANGYLTELVNSGDISGKAGEQLMLFKVPGVQARRVLLVGLGTAKERKDRHYRKMLKGITASLKKSGISSVAFAFDGCASYRDDVYRATRQLVEWVSAEFYQYDETKSKKSDPIKLENVQILLSEDDTELGEGALLDGVAIANGVSTARELGNLPGNICTPTYLAERAEALAEEFDDIHTKILDEDEMAELGMNSLLAVGRGSAQPSRLIVMEYNGGETGEKPHVLVGKGITFDTGGISLKPGAGMDEMKFDMCGAASVFGAMEAVAEMQLPLNVVGVVAAAENMPGSQATKPGDVVTTMSGKTVEILNTDAEGRLVLCDALTYAGRNYEPETMVDIATLTGACIIALGHHATGILSNDKELAGALMDSGDYASDRGWPLPLWDEFQEQLDSNFADIANIGGRPAGTITAACFLSRFTEEYRWAHLDIAGVAWNSGGKEKGATGRCVPLLSQYLLDLAEQVEVDEHDHEH</sequence>
<dbReference type="NCBIfam" id="NF002077">
    <property type="entry name" value="PRK00913.2-4"/>
    <property type="match status" value="1"/>
</dbReference>
<dbReference type="EC" id="3.4.11.10" evidence="9"/>
<dbReference type="InterPro" id="IPR000819">
    <property type="entry name" value="Peptidase_M17_C"/>
</dbReference>
<proteinExistence type="inferred from homology"/>
<dbReference type="RefSeq" id="WP_076463241.1">
    <property type="nucleotide sequence ID" value="NZ_FTMN01000006.1"/>
</dbReference>
<dbReference type="InterPro" id="IPR043472">
    <property type="entry name" value="Macro_dom-like"/>
</dbReference>
<dbReference type="Proteomes" id="UP000186895">
    <property type="component" value="Unassembled WGS sequence"/>
</dbReference>
<keyword evidence="6 9" id="KW-0479">Metal-binding</keyword>
<dbReference type="GO" id="GO:0006508">
    <property type="term" value="P:proteolysis"/>
    <property type="evidence" value="ECO:0007669"/>
    <property type="project" value="UniProtKB-KW"/>
</dbReference>
<evidence type="ECO:0000256" key="1">
    <source>
        <dbReference type="ARBA" id="ARBA00000135"/>
    </source>
</evidence>
<evidence type="ECO:0000313" key="12">
    <source>
        <dbReference type="Proteomes" id="UP000186895"/>
    </source>
</evidence>
<keyword evidence="12" id="KW-1185">Reference proteome</keyword>
<feature type="binding site" evidence="9">
    <location>
        <position position="271"/>
    </location>
    <ligand>
        <name>Mn(2+)</name>
        <dbReference type="ChEBI" id="CHEBI:29035"/>
        <label>2</label>
    </ligand>
</feature>
<comment type="subcellular location">
    <subcellularLocation>
        <location evidence="9">Cytoplasm</location>
    </subcellularLocation>
</comment>
<dbReference type="GO" id="GO:0030145">
    <property type="term" value="F:manganese ion binding"/>
    <property type="evidence" value="ECO:0007669"/>
    <property type="project" value="UniProtKB-UniRule"/>
</dbReference>
<comment type="catalytic activity">
    <reaction evidence="1 9">
        <text>Release of an N-terminal amino acid, Xaa-|-Yaa-, in which Xaa is preferably Leu, but may be other amino acids including Pro although not Arg or Lys, and Yaa may be Pro. Amino acid amides and methyl esters are also readily hydrolyzed, but rates on arylamides are exceedingly low.</text>
        <dbReference type="EC" id="3.4.11.1"/>
    </reaction>
</comment>
<accession>A0A1N6TW09</accession>